<feature type="transmembrane region" description="Helical" evidence="2">
    <location>
        <begin position="48"/>
        <end position="65"/>
    </location>
</feature>
<sequence length="378" mass="41789">MVVRSEQGSGVRGWSARIARFLVIVLALFTAVSLVAADAWWIRVFDFPRLQFAMVLAIALALLLFTRSRRLWLWLPLGVAALAVQLWQVVPYFGFMPQQAVSADSCEPADRLHVASLNVLQSNRDFDRAIAYVREENPDVFLAMENDAAWTDALSAALDADYPHSMKIPQPNTYGMALWSRLPFAEVERNELAGGGTPSIKARLTRADGGVMTLFAVHPRPPRPGQDSGQRDAELVLLADLVRESGRPTLVVGDFNDVGWSSVTETFQRIGQLVDPRRGRGFNATFDATNPLMRWPLDHVFHTDDFGVLRFAKGPDVGSDHYPLEVELCLSPGEFAPQQEAPDLTREAVEDAREELEDASKGGEGFEADNLTATVPDD</sequence>
<feature type="domain" description="Endonuclease/exonuclease/phosphatase" evidence="3">
    <location>
        <begin position="115"/>
        <end position="321"/>
    </location>
</feature>
<evidence type="ECO:0000313" key="4">
    <source>
        <dbReference type="EMBL" id="GAA5055478.1"/>
    </source>
</evidence>
<gene>
    <name evidence="4" type="ORF">GCM10023208_19390</name>
</gene>
<evidence type="ECO:0000256" key="1">
    <source>
        <dbReference type="SAM" id="MobiDB-lite"/>
    </source>
</evidence>
<dbReference type="Pfam" id="PF03372">
    <property type="entry name" value="Exo_endo_phos"/>
    <property type="match status" value="1"/>
</dbReference>
<dbReference type="Gene3D" id="3.60.10.10">
    <property type="entry name" value="Endonuclease/exonuclease/phosphatase"/>
    <property type="match status" value="1"/>
</dbReference>
<keyword evidence="2" id="KW-0812">Transmembrane</keyword>
<evidence type="ECO:0000259" key="3">
    <source>
        <dbReference type="Pfam" id="PF03372"/>
    </source>
</evidence>
<keyword evidence="4" id="KW-0378">Hydrolase</keyword>
<dbReference type="Proteomes" id="UP001500518">
    <property type="component" value="Unassembled WGS sequence"/>
</dbReference>
<feature type="transmembrane region" description="Helical" evidence="2">
    <location>
        <begin position="21"/>
        <end position="42"/>
    </location>
</feature>
<dbReference type="EMBL" id="BAABHV010000010">
    <property type="protein sequence ID" value="GAA5055478.1"/>
    <property type="molecule type" value="Genomic_DNA"/>
</dbReference>
<proteinExistence type="predicted"/>
<dbReference type="InterPro" id="IPR005135">
    <property type="entry name" value="Endo/exonuclease/phosphatase"/>
</dbReference>
<dbReference type="RefSeq" id="WP_346032885.1">
    <property type="nucleotide sequence ID" value="NZ_BAABHV010000010.1"/>
</dbReference>
<evidence type="ECO:0000256" key="2">
    <source>
        <dbReference type="SAM" id="Phobius"/>
    </source>
</evidence>
<evidence type="ECO:0000313" key="5">
    <source>
        <dbReference type="Proteomes" id="UP001500518"/>
    </source>
</evidence>
<protein>
    <submittedName>
        <fullName evidence="4">Endonuclease/exonuclease/phosphatase family protein</fullName>
    </submittedName>
</protein>
<keyword evidence="2" id="KW-0472">Membrane</keyword>
<keyword evidence="4" id="KW-0255">Endonuclease</keyword>
<feature type="region of interest" description="Disordered" evidence="1">
    <location>
        <begin position="336"/>
        <end position="378"/>
    </location>
</feature>
<dbReference type="GO" id="GO:0004519">
    <property type="term" value="F:endonuclease activity"/>
    <property type="evidence" value="ECO:0007669"/>
    <property type="project" value="UniProtKB-KW"/>
</dbReference>
<dbReference type="SUPFAM" id="SSF56219">
    <property type="entry name" value="DNase I-like"/>
    <property type="match status" value="1"/>
</dbReference>
<keyword evidence="5" id="KW-1185">Reference proteome</keyword>
<keyword evidence="4" id="KW-0540">Nuclease</keyword>
<feature type="transmembrane region" description="Helical" evidence="2">
    <location>
        <begin position="72"/>
        <end position="95"/>
    </location>
</feature>
<comment type="caution">
    <text evidence="4">The sequence shown here is derived from an EMBL/GenBank/DDBJ whole genome shotgun (WGS) entry which is preliminary data.</text>
</comment>
<keyword evidence="2" id="KW-1133">Transmembrane helix</keyword>
<name>A0ABP9KBN1_9SPHN</name>
<accession>A0ABP9KBN1</accession>
<organism evidence="4 5">
    <name type="scientific">Erythrobacter westpacificensis</name>
    <dbReference type="NCBI Taxonomy" id="1055231"/>
    <lineage>
        <taxon>Bacteria</taxon>
        <taxon>Pseudomonadati</taxon>
        <taxon>Pseudomonadota</taxon>
        <taxon>Alphaproteobacteria</taxon>
        <taxon>Sphingomonadales</taxon>
        <taxon>Erythrobacteraceae</taxon>
        <taxon>Erythrobacter/Porphyrobacter group</taxon>
        <taxon>Erythrobacter</taxon>
    </lineage>
</organism>
<dbReference type="InterPro" id="IPR036691">
    <property type="entry name" value="Endo/exonu/phosph_ase_sf"/>
</dbReference>
<reference evidence="5" key="1">
    <citation type="journal article" date="2019" name="Int. J. Syst. Evol. Microbiol.">
        <title>The Global Catalogue of Microorganisms (GCM) 10K type strain sequencing project: providing services to taxonomists for standard genome sequencing and annotation.</title>
        <authorList>
            <consortium name="The Broad Institute Genomics Platform"/>
            <consortium name="The Broad Institute Genome Sequencing Center for Infectious Disease"/>
            <person name="Wu L."/>
            <person name="Ma J."/>
        </authorList>
    </citation>
    <scope>NUCLEOTIDE SEQUENCE [LARGE SCALE GENOMIC DNA]</scope>
    <source>
        <strain evidence="5">JCM 18014</strain>
    </source>
</reference>